<dbReference type="InterPro" id="IPR023376">
    <property type="entry name" value="YqcC-like_dom"/>
</dbReference>
<gene>
    <name evidence="2" type="ORF">GCM10007916_03910</name>
</gene>
<protein>
    <recommendedName>
        <fullName evidence="1">YqcC-like domain-containing protein</fullName>
    </recommendedName>
</protein>
<evidence type="ECO:0000313" key="3">
    <source>
        <dbReference type="Proteomes" id="UP001157353"/>
    </source>
</evidence>
<accession>A0ABQ6DW48</accession>
<evidence type="ECO:0000259" key="1">
    <source>
        <dbReference type="Pfam" id="PF04287"/>
    </source>
</evidence>
<dbReference type="InterPro" id="IPR007384">
    <property type="entry name" value="UCP006257"/>
</dbReference>
<dbReference type="PANTHER" id="PTHR39586:SF1">
    <property type="entry name" value="CYTOPLASMIC PROTEIN"/>
    <property type="match status" value="1"/>
</dbReference>
<dbReference type="SUPFAM" id="SSF158452">
    <property type="entry name" value="YqcC-like"/>
    <property type="match status" value="1"/>
</dbReference>
<dbReference type="RefSeq" id="WP_284202443.1">
    <property type="nucleotide sequence ID" value="NZ_BSPQ01000001.1"/>
</dbReference>
<feature type="domain" description="YqcC-like" evidence="1">
    <location>
        <begin position="14"/>
        <end position="106"/>
    </location>
</feature>
<name>A0ABQ6DW48_9GAMM</name>
<dbReference type="Proteomes" id="UP001157353">
    <property type="component" value="Unassembled WGS sequence"/>
</dbReference>
<dbReference type="InterPro" id="IPR036814">
    <property type="entry name" value="YqcC-like_sf"/>
</dbReference>
<dbReference type="EMBL" id="BSPQ01000001">
    <property type="protein sequence ID" value="GLS89324.1"/>
    <property type="molecule type" value="Genomic_DNA"/>
</dbReference>
<sequence>MQPFELKKRQLLMALIIELESALQKQQLWQSERPSEQALASKLPFAIDHLNFVQWLQFIFIEKITLLLQQNLPLPTSMAIAPMASEYFKVQINSCPEIVALITRIDLTINEKV</sequence>
<dbReference type="Gene3D" id="1.20.1440.40">
    <property type="entry name" value="YqcC-like"/>
    <property type="match status" value="1"/>
</dbReference>
<keyword evidence="3" id="KW-1185">Reference proteome</keyword>
<proteinExistence type="predicted"/>
<dbReference type="Pfam" id="PF04287">
    <property type="entry name" value="DUF446"/>
    <property type="match status" value="1"/>
</dbReference>
<reference evidence="3" key="1">
    <citation type="journal article" date="2019" name="Int. J. Syst. Evol. Microbiol.">
        <title>The Global Catalogue of Microorganisms (GCM) 10K type strain sequencing project: providing services to taxonomists for standard genome sequencing and annotation.</title>
        <authorList>
            <consortium name="The Broad Institute Genomics Platform"/>
            <consortium name="The Broad Institute Genome Sequencing Center for Infectious Disease"/>
            <person name="Wu L."/>
            <person name="Ma J."/>
        </authorList>
    </citation>
    <scope>NUCLEOTIDE SEQUENCE [LARGE SCALE GENOMIC DNA]</scope>
    <source>
        <strain evidence="3">NBRC 103166</strain>
    </source>
</reference>
<comment type="caution">
    <text evidence="2">The sequence shown here is derived from an EMBL/GenBank/DDBJ whole genome shotgun (WGS) entry which is preliminary data.</text>
</comment>
<dbReference type="PANTHER" id="PTHR39586">
    <property type="entry name" value="CYTOPLASMIC PROTEIN-RELATED"/>
    <property type="match status" value="1"/>
</dbReference>
<evidence type="ECO:0000313" key="2">
    <source>
        <dbReference type="EMBL" id="GLS89324.1"/>
    </source>
</evidence>
<organism evidence="2 3">
    <name type="scientific">Psychromonas marina</name>
    <dbReference type="NCBI Taxonomy" id="88364"/>
    <lineage>
        <taxon>Bacteria</taxon>
        <taxon>Pseudomonadati</taxon>
        <taxon>Pseudomonadota</taxon>
        <taxon>Gammaproteobacteria</taxon>
        <taxon>Alteromonadales</taxon>
        <taxon>Psychromonadaceae</taxon>
        <taxon>Psychromonas</taxon>
    </lineage>
</organism>